<dbReference type="GO" id="GO:0022857">
    <property type="term" value="F:transmembrane transporter activity"/>
    <property type="evidence" value="ECO:0007669"/>
    <property type="project" value="InterPro"/>
</dbReference>
<dbReference type="InterPro" id="IPR036259">
    <property type="entry name" value="MFS_trans_sf"/>
</dbReference>
<feature type="transmembrane region" description="Helical" evidence="4">
    <location>
        <begin position="56"/>
        <end position="79"/>
    </location>
</feature>
<dbReference type="InterPro" id="IPR011701">
    <property type="entry name" value="MFS"/>
</dbReference>
<name>A0A5C5WZ72_9PLAN</name>
<feature type="transmembrane region" description="Helical" evidence="4">
    <location>
        <begin position="334"/>
        <end position="357"/>
    </location>
</feature>
<feature type="transmembrane region" description="Helical" evidence="4">
    <location>
        <begin position="24"/>
        <end position="44"/>
    </location>
</feature>
<evidence type="ECO:0000313" key="6">
    <source>
        <dbReference type="Proteomes" id="UP000317243"/>
    </source>
</evidence>
<sequence length="455" mass="49839">MAYTQLTLSAAAIDYVRDLGGTGLHVGILNALPVALLGFQFLAAIIANHPNYRRSLWVTCSLVQRAFLIPIVFGPVIWPELGNTTWIWIFLGAIACNQALQHFCSPLWLSWMGDYLPHYDLNTYWGHRQRWLQWSAAGSLCVAALLLSQTDLGVRIGYPILAAGAGILGIIDVLIFLKVDEPPVTKLPQPRLHTVLLAPFRHRGFRSFIGFMCFWHFATMIGAAFISLYLLDHVGMSLHAVLALWTWSWIGGAVTASGLGRLSNRFGNKPLLVLCVICKTINMIALLAIPQNPTTAFYILVPVFMVDAALNAGFAIATNGFLLKNSPAENRTMFIASGTAMAGIVGGITAIVVGAILSLNQGWSVSLGGHLFTGYHVCFAVSLLLRVAAIPIVSRIHEPTSHDTIQVVTSLIGVTPLRMIRYPAGLYRNMFVKQRNVRQEQTETRPEPTKTSPPT</sequence>
<dbReference type="Proteomes" id="UP000317243">
    <property type="component" value="Unassembled WGS sequence"/>
</dbReference>
<proteinExistence type="predicted"/>
<dbReference type="InterPro" id="IPR052528">
    <property type="entry name" value="Sugar_transport-like"/>
</dbReference>
<comment type="caution">
    <text evidence="5">The sequence shown here is derived from an EMBL/GenBank/DDBJ whole genome shotgun (WGS) entry which is preliminary data.</text>
</comment>
<keyword evidence="6" id="KW-1185">Reference proteome</keyword>
<reference evidence="5 6" key="1">
    <citation type="submission" date="2019-02" db="EMBL/GenBank/DDBJ databases">
        <title>Deep-cultivation of Planctomycetes and their phenomic and genomic characterization uncovers novel biology.</title>
        <authorList>
            <person name="Wiegand S."/>
            <person name="Jogler M."/>
            <person name="Boedeker C."/>
            <person name="Pinto D."/>
            <person name="Vollmers J."/>
            <person name="Rivas-Marin E."/>
            <person name="Kohn T."/>
            <person name="Peeters S.H."/>
            <person name="Heuer A."/>
            <person name="Rast P."/>
            <person name="Oberbeckmann S."/>
            <person name="Bunk B."/>
            <person name="Jeske O."/>
            <person name="Meyerdierks A."/>
            <person name="Storesund J.E."/>
            <person name="Kallscheuer N."/>
            <person name="Luecker S."/>
            <person name="Lage O.M."/>
            <person name="Pohl T."/>
            <person name="Merkel B.J."/>
            <person name="Hornburger P."/>
            <person name="Mueller R.-W."/>
            <person name="Bruemmer F."/>
            <person name="Labrenz M."/>
            <person name="Spormann A.M."/>
            <person name="Op Den Camp H."/>
            <person name="Overmann J."/>
            <person name="Amann R."/>
            <person name="Jetten M.S.M."/>
            <person name="Mascher T."/>
            <person name="Medema M.H."/>
            <person name="Devos D.P."/>
            <person name="Kaster A.-K."/>
            <person name="Ovreas L."/>
            <person name="Rohde M."/>
            <person name="Galperin M.Y."/>
            <person name="Jogler C."/>
        </authorList>
    </citation>
    <scope>NUCLEOTIDE SEQUENCE [LARGE SCALE GENOMIC DNA]</scope>
    <source>
        <strain evidence="5 6">KOR42</strain>
    </source>
</reference>
<keyword evidence="3 4" id="KW-0472">Membrane</keyword>
<organism evidence="5 6">
    <name type="scientific">Thalassoglobus neptunius</name>
    <dbReference type="NCBI Taxonomy" id="1938619"/>
    <lineage>
        <taxon>Bacteria</taxon>
        <taxon>Pseudomonadati</taxon>
        <taxon>Planctomycetota</taxon>
        <taxon>Planctomycetia</taxon>
        <taxon>Planctomycetales</taxon>
        <taxon>Planctomycetaceae</taxon>
        <taxon>Thalassoglobus</taxon>
    </lineage>
</organism>
<accession>A0A5C5WZ72</accession>
<dbReference type="Pfam" id="PF07690">
    <property type="entry name" value="MFS_1"/>
    <property type="match status" value="1"/>
</dbReference>
<dbReference type="EMBL" id="SIHI01000004">
    <property type="protein sequence ID" value="TWT55391.1"/>
    <property type="molecule type" value="Genomic_DNA"/>
</dbReference>
<keyword evidence="2 4" id="KW-1133">Transmembrane helix</keyword>
<dbReference type="SUPFAM" id="SSF103473">
    <property type="entry name" value="MFS general substrate transporter"/>
    <property type="match status" value="1"/>
</dbReference>
<feature type="transmembrane region" description="Helical" evidence="4">
    <location>
        <begin position="156"/>
        <end position="177"/>
    </location>
</feature>
<feature type="transmembrane region" description="Helical" evidence="4">
    <location>
        <begin position="271"/>
        <end position="290"/>
    </location>
</feature>
<dbReference type="AlphaFoldDB" id="A0A5C5WZ72"/>
<evidence type="ECO:0000256" key="3">
    <source>
        <dbReference type="ARBA" id="ARBA00023136"/>
    </source>
</evidence>
<feature type="transmembrane region" description="Helical" evidence="4">
    <location>
        <begin position="363"/>
        <end position="385"/>
    </location>
</feature>
<dbReference type="PANTHER" id="PTHR23526">
    <property type="entry name" value="INTEGRAL MEMBRANE TRANSPORT PROTEIN-RELATED"/>
    <property type="match status" value="1"/>
</dbReference>
<evidence type="ECO:0000256" key="4">
    <source>
        <dbReference type="SAM" id="Phobius"/>
    </source>
</evidence>
<gene>
    <name evidence="5" type="ORF">KOR42_27770</name>
</gene>
<dbReference type="PANTHER" id="PTHR23526:SF2">
    <property type="entry name" value="MAJOR FACILITATOR SUPERFAMILY (MFS) PROFILE DOMAIN-CONTAINING PROTEIN"/>
    <property type="match status" value="1"/>
</dbReference>
<keyword evidence="1 4" id="KW-0812">Transmembrane</keyword>
<feature type="transmembrane region" description="Helical" evidence="4">
    <location>
        <begin position="208"/>
        <end position="231"/>
    </location>
</feature>
<protein>
    <submittedName>
        <fullName evidence="5">Major Facilitator Superfamily protein</fullName>
    </submittedName>
</protein>
<feature type="transmembrane region" description="Helical" evidence="4">
    <location>
        <begin position="296"/>
        <end position="322"/>
    </location>
</feature>
<dbReference type="Gene3D" id="1.20.1250.20">
    <property type="entry name" value="MFS general substrate transporter like domains"/>
    <property type="match status" value="1"/>
</dbReference>
<feature type="transmembrane region" description="Helical" evidence="4">
    <location>
        <begin position="237"/>
        <end position="259"/>
    </location>
</feature>
<evidence type="ECO:0000256" key="2">
    <source>
        <dbReference type="ARBA" id="ARBA00022989"/>
    </source>
</evidence>
<evidence type="ECO:0000313" key="5">
    <source>
        <dbReference type="EMBL" id="TWT55391.1"/>
    </source>
</evidence>
<evidence type="ECO:0000256" key="1">
    <source>
        <dbReference type="ARBA" id="ARBA00022692"/>
    </source>
</evidence>